<reference evidence="7 8" key="1">
    <citation type="journal article" date="2018" name="MBio">
        <title>Comparative Genomics Reveals the Core Gene Toolbox for the Fungus-Insect Symbiosis.</title>
        <authorList>
            <person name="Wang Y."/>
            <person name="Stata M."/>
            <person name="Wang W."/>
            <person name="Stajich J.E."/>
            <person name="White M.M."/>
            <person name="Moncalvo J.M."/>
        </authorList>
    </citation>
    <scope>NUCLEOTIDE SEQUENCE [LARGE SCALE GENOMIC DNA]</scope>
    <source>
        <strain evidence="7 8">SWE-8-4</strain>
    </source>
</reference>
<dbReference type="InterPro" id="IPR013083">
    <property type="entry name" value="Znf_RING/FYVE/PHD"/>
</dbReference>
<protein>
    <recommendedName>
        <fullName evidence="6">RING-type domain-containing protein</fullName>
    </recommendedName>
</protein>
<keyword evidence="3" id="KW-0862">Zinc</keyword>
<feature type="transmembrane region" description="Helical" evidence="5">
    <location>
        <begin position="15"/>
        <end position="32"/>
    </location>
</feature>
<sequence length="208" mass="24306">MASYFDELNITEGEFPKLIISITFLILFYFITKDDENYEYQVNNESLSSFMTVSGNNNQAVSVLNSFRNNQENQFMQANLGMFADQQQFETFLAGLDQGQSNLSTYSTDKKFIESLPKLDPDQFKEDDSCIICDEFYIRENRSAKNKILRLPCNHNFDLDCILPWLKINNTCPVCRGELPSDNPEWIEKKKLKEKQQYRQEQDDAMYG</sequence>
<dbReference type="Gene3D" id="3.30.40.10">
    <property type="entry name" value="Zinc/RING finger domain, C3HC4 (zinc finger)"/>
    <property type="match status" value="1"/>
</dbReference>
<proteinExistence type="predicted"/>
<comment type="caution">
    <text evidence="7">The sequence shown here is derived from an EMBL/GenBank/DDBJ whole genome shotgun (WGS) entry which is preliminary data.</text>
</comment>
<name>A0A2T9YHD2_9FUNG</name>
<gene>
    <name evidence="7" type="ORF">BB561_004225</name>
</gene>
<dbReference type="OrthoDB" id="8062037at2759"/>
<accession>A0A2T9YHD2</accession>
<dbReference type="GO" id="GO:0061630">
    <property type="term" value="F:ubiquitin protein ligase activity"/>
    <property type="evidence" value="ECO:0007669"/>
    <property type="project" value="TreeGrafter"/>
</dbReference>
<dbReference type="PROSITE" id="PS50089">
    <property type="entry name" value="ZF_RING_2"/>
    <property type="match status" value="1"/>
</dbReference>
<evidence type="ECO:0000256" key="3">
    <source>
        <dbReference type="ARBA" id="ARBA00022833"/>
    </source>
</evidence>
<feature type="domain" description="RING-type" evidence="6">
    <location>
        <begin position="130"/>
        <end position="176"/>
    </location>
</feature>
<dbReference type="GO" id="GO:0008270">
    <property type="term" value="F:zinc ion binding"/>
    <property type="evidence" value="ECO:0007669"/>
    <property type="project" value="UniProtKB-KW"/>
</dbReference>
<dbReference type="Proteomes" id="UP000245383">
    <property type="component" value="Unassembled WGS sequence"/>
</dbReference>
<evidence type="ECO:0000259" key="6">
    <source>
        <dbReference type="PROSITE" id="PS50089"/>
    </source>
</evidence>
<dbReference type="STRING" id="133385.A0A2T9YHD2"/>
<keyword evidence="5" id="KW-0812">Transmembrane</keyword>
<evidence type="ECO:0000256" key="2">
    <source>
        <dbReference type="ARBA" id="ARBA00022771"/>
    </source>
</evidence>
<evidence type="ECO:0000256" key="5">
    <source>
        <dbReference type="SAM" id="Phobius"/>
    </source>
</evidence>
<dbReference type="PANTHER" id="PTHR15710:SF243">
    <property type="entry name" value="E3 UBIQUITIN-PROTEIN LIGASE PRAJA-2 ISOFORM X1"/>
    <property type="match status" value="1"/>
</dbReference>
<keyword evidence="8" id="KW-1185">Reference proteome</keyword>
<keyword evidence="5" id="KW-0472">Membrane</keyword>
<evidence type="ECO:0000256" key="1">
    <source>
        <dbReference type="ARBA" id="ARBA00022723"/>
    </source>
</evidence>
<keyword evidence="1" id="KW-0479">Metal-binding</keyword>
<dbReference type="SMART" id="SM00184">
    <property type="entry name" value="RING"/>
    <property type="match status" value="1"/>
</dbReference>
<evidence type="ECO:0000256" key="4">
    <source>
        <dbReference type="PROSITE-ProRule" id="PRU00175"/>
    </source>
</evidence>
<keyword evidence="2 4" id="KW-0863">Zinc-finger</keyword>
<dbReference type="SUPFAM" id="SSF57850">
    <property type="entry name" value="RING/U-box"/>
    <property type="match status" value="1"/>
</dbReference>
<dbReference type="PANTHER" id="PTHR15710">
    <property type="entry name" value="E3 UBIQUITIN-PROTEIN LIGASE PRAJA"/>
    <property type="match status" value="1"/>
</dbReference>
<keyword evidence="5" id="KW-1133">Transmembrane helix</keyword>
<dbReference type="Pfam" id="PF13639">
    <property type="entry name" value="zf-RING_2"/>
    <property type="match status" value="1"/>
</dbReference>
<dbReference type="GO" id="GO:0016567">
    <property type="term" value="P:protein ubiquitination"/>
    <property type="evidence" value="ECO:0007669"/>
    <property type="project" value="TreeGrafter"/>
</dbReference>
<evidence type="ECO:0000313" key="8">
    <source>
        <dbReference type="Proteomes" id="UP000245383"/>
    </source>
</evidence>
<organism evidence="7 8">
    <name type="scientific">Smittium simulii</name>
    <dbReference type="NCBI Taxonomy" id="133385"/>
    <lineage>
        <taxon>Eukaryota</taxon>
        <taxon>Fungi</taxon>
        <taxon>Fungi incertae sedis</taxon>
        <taxon>Zoopagomycota</taxon>
        <taxon>Kickxellomycotina</taxon>
        <taxon>Harpellomycetes</taxon>
        <taxon>Harpellales</taxon>
        <taxon>Legeriomycetaceae</taxon>
        <taxon>Smittium</taxon>
    </lineage>
</organism>
<dbReference type="EMBL" id="MBFR01000187">
    <property type="protein sequence ID" value="PVU91730.1"/>
    <property type="molecule type" value="Genomic_DNA"/>
</dbReference>
<evidence type="ECO:0000313" key="7">
    <source>
        <dbReference type="EMBL" id="PVU91730.1"/>
    </source>
</evidence>
<dbReference type="InterPro" id="IPR001841">
    <property type="entry name" value="Znf_RING"/>
</dbReference>
<dbReference type="AlphaFoldDB" id="A0A2T9YHD2"/>
<dbReference type="GO" id="GO:0005737">
    <property type="term" value="C:cytoplasm"/>
    <property type="evidence" value="ECO:0007669"/>
    <property type="project" value="TreeGrafter"/>
</dbReference>